<accession>A0ACA9SWF2</accession>
<gene>
    <name evidence="1" type="ORF">RPERSI_LOCUS35938</name>
</gene>
<dbReference type="Proteomes" id="UP000789920">
    <property type="component" value="Unassembled WGS sequence"/>
</dbReference>
<protein>
    <submittedName>
        <fullName evidence="1">30644_t:CDS:1</fullName>
    </submittedName>
</protein>
<proteinExistence type="predicted"/>
<comment type="caution">
    <text evidence="1">The sequence shown here is derived from an EMBL/GenBank/DDBJ whole genome shotgun (WGS) entry which is preliminary data.</text>
</comment>
<sequence length="79" mass="9235">SIDKRRMSQHPKDSLPSKVMEEQNSDDGIIMEERTEPLRDKSPKPEPKPDDSDEKPEEEETKPKPEPEEKIEPEKDRPN</sequence>
<evidence type="ECO:0000313" key="2">
    <source>
        <dbReference type="Proteomes" id="UP000789920"/>
    </source>
</evidence>
<reference evidence="1" key="1">
    <citation type="submission" date="2021-06" db="EMBL/GenBank/DDBJ databases">
        <authorList>
            <person name="Kallberg Y."/>
            <person name="Tangrot J."/>
            <person name="Rosling A."/>
        </authorList>
    </citation>
    <scope>NUCLEOTIDE SEQUENCE</scope>
    <source>
        <strain evidence="1">MA461A</strain>
    </source>
</reference>
<dbReference type="EMBL" id="CAJVQC010169154">
    <property type="protein sequence ID" value="CAG8850126.1"/>
    <property type="molecule type" value="Genomic_DNA"/>
</dbReference>
<name>A0ACA9SWF2_9GLOM</name>
<feature type="non-terminal residue" evidence="1">
    <location>
        <position position="1"/>
    </location>
</feature>
<organism evidence="1 2">
    <name type="scientific">Racocetra persica</name>
    <dbReference type="NCBI Taxonomy" id="160502"/>
    <lineage>
        <taxon>Eukaryota</taxon>
        <taxon>Fungi</taxon>
        <taxon>Fungi incertae sedis</taxon>
        <taxon>Mucoromycota</taxon>
        <taxon>Glomeromycotina</taxon>
        <taxon>Glomeromycetes</taxon>
        <taxon>Diversisporales</taxon>
        <taxon>Gigasporaceae</taxon>
        <taxon>Racocetra</taxon>
    </lineage>
</organism>
<keyword evidence="2" id="KW-1185">Reference proteome</keyword>
<evidence type="ECO:0000313" key="1">
    <source>
        <dbReference type="EMBL" id="CAG8850126.1"/>
    </source>
</evidence>